<dbReference type="AlphaFoldDB" id="A0A0B7MQB7"/>
<keyword evidence="1" id="KW-0175">Coiled coil</keyword>
<evidence type="ECO:0000313" key="3">
    <source>
        <dbReference type="Proteomes" id="UP000054107"/>
    </source>
</evidence>
<organism evidence="2 3">
    <name type="scientific">Parasitella parasitica</name>
    <dbReference type="NCBI Taxonomy" id="35722"/>
    <lineage>
        <taxon>Eukaryota</taxon>
        <taxon>Fungi</taxon>
        <taxon>Fungi incertae sedis</taxon>
        <taxon>Mucoromycota</taxon>
        <taxon>Mucoromycotina</taxon>
        <taxon>Mucoromycetes</taxon>
        <taxon>Mucorales</taxon>
        <taxon>Mucorineae</taxon>
        <taxon>Mucoraceae</taxon>
        <taxon>Parasitella</taxon>
    </lineage>
</organism>
<evidence type="ECO:0000256" key="1">
    <source>
        <dbReference type="SAM" id="Coils"/>
    </source>
</evidence>
<proteinExistence type="predicted"/>
<dbReference type="EMBL" id="LN719426">
    <property type="protein sequence ID" value="CEP08146.1"/>
    <property type="molecule type" value="Genomic_DNA"/>
</dbReference>
<sequence>MNNLELKDICSTKSIIQEQKKQIEDLERQLKEYKQALRGSSDDVKTDPSVASLPTEKLTSLTLTRKLKLVLPTRQTFKRRIKTSIELDGYNHNTHFQHLIYEDAKLPSSSKNHRWNFGFRFCSYFVHSNRKIIIRTLVNENINHVSNRKISVASFPGLKDYLVEKNIDANMLQKPLSFDTISFFIDHENQKQITHFLYVFCSFLYSFLPEQKRKYKTKGDATTFCLPQETPEAENGTNGNISYTIKQEDSNIGLDALKSERDNE</sequence>
<evidence type="ECO:0000313" key="2">
    <source>
        <dbReference type="EMBL" id="CEP08146.1"/>
    </source>
</evidence>
<accession>A0A0B7MQB7</accession>
<gene>
    <name evidence="2" type="primary">PARPA_01455.1 scaffold 1359</name>
</gene>
<dbReference type="Proteomes" id="UP000054107">
    <property type="component" value="Unassembled WGS sequence"/>
</dbReference>
<protein>
    <submittedName>
        <fullName evidence="2">Uncharacterized protein</fullName>
    </submittedName>
</protein>
<name>A0A0B7MQB7_9FUNG</name>
<dbReference type="OrthoDB" id="2239549at2759"/>
<reference evidence="2 3" key="1">
    <citation type="submission" date="2014-09" db="EMBL/GenBank/DDBJ databases">
        <authorList>
            <person name="Ellenberger Sabrina"/>
        </authorList>
    </citation>
    <scope>NUCLEOTIDE SEQUENCE [LARGE SCALE GENOMIC DNA]</scope>
    <source>
        <strain evidence="2 3">CBS 412.66</strain>
    </source>
</reference>
<keyword evidence="3" id="KW-1185">Reference proteome</keyword>
<feature type="coiled-coil region" evidence="1">
    <location>
        <begin position="16"/>
        <end position="43"/>
    </location>
</feature>